<accession>A0A0L0T9I5</accession>
<dbReference type="EMBL" id="GG745371">
    <property type="protein sequence ID" value="KNE71386.1"/>
    <property type="molecule type" value="Genomic_DNA"/>
</dbReference>
<proteinExistence type="predicted"/>
<dbReference type="VEuPathDB" id="FungiDB:AMAG_15623"/>
<name>A0A0L0T9I5_ALLM3</name>
<reference evidence="2" key="2">
    <citation type="submission" date="2009-11" db="EMBL/GenBank/DDBJ databases">
        <title>The Genome Sequence of Allomyces macrogynus strain ATCC 38327.</title>
        <authorList>
            <consortium name="The Broad Institute Genome Sequencing Platform"/>
            <person name="Russ C."/>
            <person name="Cuomo C."/>
            <person name="Shea T."/>
            <person name="Young S.K."/>
            <person name="Zeng Q."/>
            <person name="Koehrsen M."/>
            <person name="Haas B."/>
            <person name="Borodovsky M."/>
            <person name="Guigo R."/>
            <person name="Alvarado L."/>
            <person name="Berlin A."/>
            <person name="Borenstein D."/>
            <person name="Chen Z."/>
            <person name="Engels R."/>
            <person name="Freedman E."/>
            <person name="Gellesch M."/>
            <person name="Goldberg J."/>
            <person name="Griggs A."/>
            <person name="Gujja S."/>
            <person name="Heiman D."/>
            <person name="Hepburn T."/>
            <person name="Howarth C."/>
            <person name="Jen D."/>
            <person name="Larson L."/>
            <person name="Lewis B."/>
            <person name="Mehta T."/>
            <person name="Park D."/>
            <person name="Pearson M."/>
            <person name="Roberts A."/>
            <person name="Saif S."/>
            <person name="Shenoy N."/>
            <person name="Sisk P."/>
            <person name="Stolte C."/>
            <person name="Sykes S."/>
            <person name="Walk T."/>
            <person name="White J."/>
            <person name="Yandava C."/>
            <person name="Burger G."/>
            <person name="Gray M.W."/>
            <person name="Holland P.W.H."/>
            <person name="King N."/>
            <person name="Lang F.B.F."/>
            <person name="Roger A.J."/>
            <person name="Ruiz-Trillo I."/>
            <person name="Lander E."/>
            <person name="Nusbaum C."/>
        </authorList>
    </citation>
    <scope>NUCLEOTIDE SEQUENCE [LARGE SCALE GENOMIC DNA]</scope>
    <source>
        <strain evidence="2">ATCC 38327</strain>
    </source>
</reference>
<reference evidence="1 2" key="1">
    <citation type="submission" date="2009-11" db="EMBL/GenBank/DDBJ databases">
        <title>Annotation of Allomyces macrogynus ATCC 38327.</title>
        <authorList>
            <consortium name="The Broad Institute Genome Sequencing Platform"/>
            <person name="Russ C."/>
            <person name="Cuomo C."/>
            <person name="Burger G."/>
            <person name="Gray M.W."/>
            <person name="Holland P.W.H."/>
            <person name="King N."/>
            <person name="Lang F.B.F."/>
            <person name="Roger A.J."/>
            <person name="Ruiz-Trillo I."/>
            <person name="Young S.K."/>
            <person name="Zeng Q."/>
            <person name="Gargeya S."/>
            <person name="Fitzgerald M."/>
            <person name="Haas B."/>
            <person name="Abouelleil A."/>
            <person name="Alvarado L."/>
            <person name="Arachchi H.M."/>
            <person name="Berlin A."/>
            <person name="Chapman S.B."/>
            <person name="Gearin G."/>
            <person name="Goldberg J."/>
            <person name="Griggs A."/>
            <person name="Gujja S."/>
            <person name="Hansen M."/>
            <person name="Heiman D."/>
            <person name="Howarth C."/>
            <person name="Larimer J."/>
            <person name="Lui A."/>
            <person name="MacDonald P.J.P."/>
            <person name="McCowen C."/>
            <person name="Montmayeur A."/>
            <person name="Murphy C."/>
            <person name="Neiman D."/>
            <person name="Pearson M."/>
            <person name="Priest M."/>
            <person name="Roberts A."/>
            <person name="Saif S."/>
            <person name="Shea T."/>
            <person name="Sisk P."/>
            <person name="Stolte C."/>
            <person name="Sykes S."/>
            <person name="Wortman J."/>
            <person name="Nusbaum C."/>
            <person name="Birren B."/>
        </authorList>
    </citation>
    <scope>NUCLEOTIDE SEQUENCE [LARGE SCALE GENOMIC DNA]</scope>
    <source>
        <strain evidence="1 2">ATCC 38327</strain>
    </source>
</reference>
<organism evidence="1 2">
    <name type="scientific">Allomyces macrogynus (strain ATCC 38327)</name>
    <name type="common">Allomyces javanicus var. macrogynus</name>
    <dbReference type="NCBI Taxonomy" id="578462"/>
    <lineage>
        <taxon>Eukaryota</taxon>
        <taxon>Fungi</taxon>
        <taxon>Fungi incertae sedis</taxon>
        <taxon>Blastocladiomycota</taxon>
        <taxon>Blastocladiomycetes</taxon>
        <taxon>Blastocladiales</taxon>
        <taxon>Blastocladiaceae</taxon>
        <taxon>Allomyces</taxon>
    </lineage>
</organism>
<sequence length="223" mass="22881">MSHETAGLTVMYQPKTGGRGAIMMIPANWHFAFTSLRDPSILARLGGDPNRTDQVAQDLMMDPNVTFRVAAWWFRGGAAIAGMKAPSNATACNDLAAVADGMGMNADRKVLATINECVAGNGDKDPGFDQRVALTGKVLRAVQAEVRNATATVVSSTATVSSTTNVAATATAKAAASGLGEQSSAIRADAGSWTSAVVGAVALAVVARDERAVIVIKNCGSAN</sequence>
<dbReference type="Proteomes" id="UP000054350">
    <property type="component" value="Unassembled WGS sequence"/>
</dbReference>
<gene>
    <name evidence="1" type="ORF">AMAG_15623</name>
</gene>
<evidence type="ECO:0000313" key="2">
    <source>
        <dbReference type="Proteomes" id="UP000054350"/>
    </source>
</evidence>
<evidence type="ECO:0000313" key="1">
    <source>
        <dbReference type="EMBL" id="KNE71386.1"/>
    </source>
</evidence>
<keyword evidence="2" id="KW-1185">Reference proteome</keyword>
<protein>
    <submittedName>
        <fullName evidence="1">Uncharacterized protein</fullName>
    </submittedName>
</protein>
<dbReference type="AlphaFoldDB" id="A0A0L0T9I5"/>